<gene>
    <name evidence="1" type="ORF">H1191_05070</name>
</gene>
<name>A0A7W1WPH6_9BACL</name>
<evidence type="ECO:0000313" key="1">
    <source>
        <dbReference type="EMBL" id="MBA4493672.1"/>
    </source>
</evidence>
<dbReference type="EMBL" id="JACEIQ010000003">
    <property type="protein sequence ID" value="MBA4493672.1"/>
    <property type="molecule type" value="Genomic_DNA"/>
</dbReference>
<dbReference type="Proteomes" id="UP000535491">
    <property type="component" value="Unassembled WGS sequence"/>
</dbReference>
<organism evidence="1 2">
    <name type="scientific">Paenactinomyces guangxiensis</name>
    <dbReference type="NCBI Taxonomy" id="1490290"/>
    <lineage>
        <taxon>Bacteria</taxon>
        <taxon>Bacillati</taxon>
        <taxon>Bacillota</taxon>
        <taxon>Bacilli</taxon>
        <taxon>Bacillales</taxon>
        <taxon>Thermoactinomycetaceae</taxon>
        <taxon>Paenactinomyces</taxon>
    </lineage>
</organism>
<sequence>MLRLRVEGPANQVNAFMRDFANHPQFDVKASSSPNQNDYFESDVISSFCHFVYHPLNEINQPISVTFVTPDGRDLNFALLRGKVIRMGDVVFIMGKANAGLLKSNRFGKR</sequence>
<protein>
    <submittedName>
        <fullName evidence="1">Uncharacterized protein</fullName>
    </submittedName>
</protein>
<proteinExistence type="predicted"/>
<dbReference type="AlphaFoldDB" id="A0A7W1WPH6"/>
<accession>A0A7W1WPH6</accession>
<comment type="caution">
    <text evidence="1">The sequence shown here is derived from an EMBL/GenBank/DDBJ whole genome shotgun (WGS) entry which is preliminary data.</text>
</comment>
<keyword evidence="2" id="KW-1185">Reference proteome</keyword>
<dbReference type="RefSeq" id="WP_181750910.1">
    <property type="nucleotide sequence ID" value="NZ_JACEIQ010000003.1"/>
</dbReference>
<reference evidence="1 2" key="1">
    <citation type="submission" date="2020-07" db="EMBL/GenBank/DDBJ databases">
        <authorList>
            <person name="Feng H."/>
        </authorList>
    </citation>
    <scope>NUCLEOTIDE SEQUENCE [LARGE SCALE GENOMIC DNA]</scope>
    <source>
        <strain evidence="2">s-10</strain>
    </source>
</reference>
<evidence type="ECO:0000313" key="2">
    <source>
        <dbReference type="Proteomes" id="UP000535491"/>
    </source>
</evidence>